<dbReference type="GO" id="GO:0005524">
    <property type="term" value="F:ATP binding"/>
    <property type="evidence" value="ECO:0007669"/>
    <property type="project" value="UniProtKB-UniRule"/>
</dbReference>
<evidence type="ECO:0000256" key="4">
    <source>
        <dbReference type="RuleBase" id="RU000304"/>
    </source>
</evidence>
<dbReference type="SMART" id="SM00220">
    <property type="entry name" value="S_TKc"/>
    <property type="match status" value="1"/>
</dbReference>
<feature type="binding site" evidence="3">
    <location>
        <position position="58"/>
    </location>
    <ligand>
        <name>ATP</name>
        <dbReference type="ChEBI" id="CHEBI:30616"/>
    </ligand>
</feature>
<keyword evidence="4" id="KW-0418">Kinase</keyword>
<dbReference type="GO" id="GO:0005737">
    <property type="term" value="C:cytoplasm"/>
    <property type="evidence" value="ECO:0007669"/>
    <property type="project" value="TreeGrafter"/>
</dbReference>
<sequence length="461" mass="51200">MIPFSAIIPNFLGHTLTTPRFNLHMFKMLGQGAYGVVYLAHNTSNVGSQPDPPLYAIKCLLKHKKDTLLGATQQRELAIHKSVSHHPNVVTLHEVIEDEHYIFLVMDYCSGGDLFGAIVDRDTYDHNDSAIKRSFLQMLDAMEACHSLGVFHRDLKPENILCSADNSQVYIADFGLATKNSISSTIGCGSSTYMSPESLGYVNGGAPFSTATSDVWALGIILINMITGRVPWRNAIPDRDAAFRNYLREGASYLYNILPISREVAKLLSRVLKFDPASRMTIPELRKAIMKVETFRDTAAQFSFLDIGESFLTNPIMKISFDFRKPTPSTASIVALRPSRVEQCSSNPGLSLNAVNLEEFPLPPPLARENSDSDTDTESEGPATPVTRVQDPEIQVPDDLQLDEPRVQEHSPKLKYDLPGLRQKKEVVIKLWTSLSAGYGPRVQRPVQKMVNAVQRVRALA</sequence>
<feature type="region of interest" description="Disordered" evidence="5">
    <location>
        <begin position="361"/>
        <end position="395"/>
    </location>
</feature>
<feature type="domain" description="Protein kinase" evidence="6">
    <location>
        <begin position="23"/>
        <end position="295"/>
    </location>
</feature>
<dbReference type="Pfam" id="PF00069">
    <property type="entry name" value="Pkinase"/>
    <property type="match status" value="1"/>
</dbReference>
<organism evidence="7 8">
    <name type="scientific">Meripilus lineatus</name>
    <dbReference type="NCBI Taxonomy" id="2056292"/>
    <lineage>
        <taxon>Eukaryota</taxon>
        <taxon>Fungi</taxon>
        <taxon>Dikarya</taxon>
        <taxon>Basidiomycota</taxon>
        <taxon>Agaricomycotina</taxon>
        <taxon>Agaricomycetes</taxon>
        <taxon>Polyporales</taxon>
        <taxon>Meripilaceae</taxon>
        <taxon>Meripilus</taxon>
    </lineage>
</organism>
<keyword evidence="2 3" id="KW-0067">ATP-binding</keyword>
<proteinExistence type="inferred from homology"/>
<dbReference type="PANTHER" id="PTHR24348">
    <property type="entry name" value="SERINE/THREONINE-PROTEIN KINASE UNC-51-RELATED"/>
    <property type="match status" value="1"/>
</dbReference>
<dbReference type="PROSITE" id="PS50011">
    <property type="entry name" value="PROTEIN_KINASE_DOM"/>
    <property type="match status" value="1"/>
</dbReference>
<dbReference type="InterPro" id="IPR045269">
    <property type="entry name" value="Atg1-like"/>
</dbReference>
<evidence type="ECO:0000259" key="6">
    <source>
        <dbReference type="PROSITE" id="PS50011"/>
    </source>
</evidence>
<dbReference type="Proteomes" id="UP001212997">
    <property type="component" value="Unassembled WGS sequence"/>
</dbReference>
<keyword evidence="1 3" id="KW-0547">Nucleotide-binding</keyword>
<keyword evidence="8" id="KW-1185">Reference proteome</keyword>
<dbReference type="InterPro" id="IPR008271">
    <property type="entry name" value="Ser/Thr_kinase_AS"/>
</dbReference>
<dbReference type="SUPFAM" id="SSF56112">
    <property type="entry name" value="Protein kinase-like (PK-like)"/>
    <property type="match status" value="1"/>
</dbReference>
<comment type="caution">
    <text evidence="7">The sequence shown here is derived from an EMBL/GenBank/DDBJ whole genome shotgun (WGS) entry which is preliminary data.</text>
</comment>
<keyword evidence="4" id="KW-0723">Serine/threonine-protein kinase</keyword>
<evidence type="ECO:0000256" key="1">
    <source>
        <dbReference type="ARBA" id="ARBA00022741"/>
    </source>
</evidence>
<evidence type="ECO:0000256" key="2">
    <source>
        <dbReference type="ARBA" id="ARBA00022840"/>
    </source>
</evidence>
<reference evidence="7" key="1">
    <citation type="submission" date="2022-07" db="EMBL/GenBank/DDBJ databases">
        <title>Genome Sequence of Physisporinus lineatus.</title>
        <authorList>
            <person name="Buettner E."/>
        </authorList>
    </citation>
    <scope>NUCLEOTIDE SEQUENCE</scope>
    <source>
        <strain evidence="7">VT162</strain>
    </source>
</reference>
<dbReference type="PROSITE" id="PS00107">
    <property type="entry name" value="PROTEIN_KINASE_ATP"/>
    <property type="match status" value="1"/>
</dbReference>
<evidence type="ECO:0000256" key="3">
    <source>
        <dbReference type="PROSITE-ProRule" id="PRU10141"/>
    </source>
</evidence>
<protein>
    <recommendedName>
        <fullName evidence="6">Protein kinase domain-containing protein</fullName>
    </recommendedName>
</protein>
<dbReference type="InterPro" id="IPR000719">
    <property type="entry name" value="Prot_kinase_dom"/>
</dbReference>
<evidence type="ECO:0000256" key="5">
    <source>
        <dbReference type="SAM" id="MobiDB-lite"/>
    </source>
</evidence>
<dbReference type="InterPro" id="IPR017441">
    <property type="entry name" value="Protein_kinase_ATP_BS"/>
</dbReference>
<dbReference type="InterPro" id="IPR011009">
    <property type="entry name" value="Kinase-like_dom_sf"/>
</dbReference>
<keyword evidence="4" id="KW-0808">Transferase</keyword>
<dbReference type="EMBL" id="JANAWD010000430">
    <property type="protein sequence ID" value="KAJ3479571.1"/>
    <property type="molecule type" value="Genomic_DNA"/>
</dbReference>
<comment type="similarity">
    <text evidence="4">Belongs to the protein kinase superfamily.</text>
</comment>
<evidence type="ECO:0000313" key="7">
    <source>
        <dbReference type="EMBL" id="KAJ3479571.1"/>
    </source>
</evidence>
<dbReference type="Gene3D" id="1.10.510.10">
    <property type="entry name" value="Transferase(Phosphotransferase) domain 1"/>
    <property type="match status" value="1"/>
</dbReference>
<dbReference type="GO" id="GO:0004674">
    <property type="term" value="F:protein serine/threonine kinase activity"/>
    <property type="evidence" value="ECO:0007669"/>
    <property type="project" value="UniProtKB-KW"/>
</dbReference>
<name>A0AAD5V1M1_9APHY</name>
<dbReference type="AlphaFoldDB" id="A0AAD5V1M1"/>
<dbReference type="GO" id="GO:0010506">
    <property type="term" value="P:regulation of autophagy"/>
    <property type="evidence" value="ECO:0007669"/>
    <property type="project" value="InterPro"/>
</dbReference>
<dbReference type="PROSITE" id="PS00108">
    <property type="entry name" value="PROTEIN_KINASE_ST"/>
    <property type="match status" value="1"/>
</dbReference>
<accession>A0AAD5V1M1</accession>
<evidence type="ECO:0000313" key="8">
    <source>
        <dbReference type="Proteomes" id="UP001212997"/>
    </source>
</evidence>
<gene>
    <name evidence="7" type="ORF">NLI96_g8961</name>
</gene>
<dbReference type="PANTHER" id="PTHR24348:SF68">
    <property type="entry name" value="SERINE_THREONINE-PROTEIN KINASE ATG1C"/>
    <property type="match status" value="1"/>
</dbReference>